<evidence type="ECO:0000313" key="9">
    <source>
        <dbReference type="Proteomes" id="UP000274448"/>
    </source>
</evidence>
<dbReference type="PROSITE" id="PS50097">
    <property type="entry name" value="BTB"/>
    <property type="match status" value="1"/>
</dbReference>
<dbReference type="Proteomes" id="UP000241474">
    <property type="component" value="Segment"/>
</dbReference>
<dbReference type="SMR" id="A0A0G2Y1H3"/>
<dbReference type="Proteomes" id="UP000274448">
    <property type="component" value="Segment"/>
</dbReference>
<organism evidence="4 7">
    <name type="scientific">Acanthamoeba polyphaga mimivirus</name>
    <name type="common">APMV</name>
    <dbReference type="NCBI Taxonomy" id="212035"/>
    <lineage>
        <taxon>Viruses</taxon>
        <taxon>Varidnaviria</taxon>
        <taxon>Bamfordvirae</taxon>
        <taxon>Nucleocytoviricota</taxon>
        <taxon>Megaviricetes</taxon>
        <taxon>Imitervirales</taxon>
        <taxon>Mimiviridae</taxon>
        <taxon>Megamimivirinae</taxon>
        <taxon>Mimivirus</taxon>
        <taxon>Mimivirus bradfordmassiliense</taxon>
    </lineage>
</organism>
<name>A0A0G2Y1H3_MIMIV</name>
<dbReference type="InterPro" id="IPR015943">
    <property type="entry name" value="WD40/YVTN_repeat-like_dom_sf"/>
</dbReference>
<dbReference type="KEGG" id="vg:9925386"/>
<feature type="domain" description="BTB" evidence="3">
    <location>
        <begin position="22"/>
        <end position="92"/>
    </location>
</feature>
<accession>E3W013</accession>
<dbReference type="EMBL" id="KM982403">
    <property type="protein sequence ID" value="AKI81408.1"/>
    <property type="molecule type" value="Genomic_DNA"/>
</dbReference>
<dbReference type="SUPFAM" id="SSF50998">
    <property type="entry name" value="Quinoprotein alcohol dehydrogenase-like"/>
    <property type="match status" value="1"/>
</dbReference>
<dbReference type="EMBL" id="KM982401">
    <property type="protein sequence ID" value="AKI79518.1"/>
    <property type="molecule type" value="Genomic_DNA"/>
</dbReference>
<organismHost>
    <name type="scientific">Acanthamoeba polyphaga</name>
    <name type="common">Amoeba</name>
    <dbReference type="NCBI Taxonomy" id="5757"/>
</organismHost>
<dbReference type="SUPFAM" id="SSF54695">
    <property type="entry name" value="POZ domain"/>
    <property type="match status" value="1"/>
</dbReference>
<dbReference type="Gene3D" id="2.130.10.10">
    <property type="entry name" value="YVTN repeat-like/Quinoprotein amine dehydrogenase"/>
    <property type="match status" value="1"/>
</dbReference>
<dbReference type="Proteomes" id="UP000201519">
    <property type="component" value="Segment"/>
</dbReference>
<dbReference type="EMBL" id="HQ336222">
    <property type="protein sequence ID" value="ADO18815.1"/>
    <property type="molecule type" value="Genomic_DNA"/>
</dbReference>
<reference evidence="8 9" key="2">
    <citation type="submission" date="2014-10" db="EMBL/GenBank/DDBJ databases">
        <title>Pan-genome analysis of Brazilian lineage A amoebal mimiviruses.</title>
        <authorList>
            <person name="Assis F.L."/>
            <person name="Abrahao J.S."/>
            <person name="Kroon E.G."/>
            <person name="Dornas F.P."/>
            <person name="Andrade K.R."/>
            <person name="Borato P.V.M."/>
            <person name="Pilotto M.R."/>
            <person name="Benamar S."/>
            <person name="LaScola B."/>
            <person name="Colson P."/>
        </authorList>
    </citation>
    <scope>NUCLEOTIDE SEQUENCE [LARGE SCALE GENOMIC DNA]</scope>
    <source>
        <strain evidence="6 9">Amazonia</strain>
        <strain evidence="5 8">Oyster</strain>
    </source>
</reference>
<protein>
    <submittedName>
        <fullName evidence="4">Putative BTB/POZ domain and WD-repeat protein</fullName>
    </submittedName>
</protein>
<feature type="region of interest" description="Disordered" evidence="2">
    <location>
        <begin position="224"/>
        <end position="246"/>
    </location>
</feature>
<sequence>MIYHINMDKHSLIDLYNNEVLTDCQLHLTDSIETIVMNVHKNILYMSCPYFKSMFTNFREQKSSTVKLDVHNARITYDIVKSFYGFPLEEPNWKYQIDTHIVKDFLLLETGLENINLLPIPAEDFDNFIDVVDKIGYNEFCLKKIIDNIPDNYDLSKFPLDLLNGLLAVCFKYDLHISRETGVYIWSFKYNKLVLSYFDSSIIDIEQTFDGGFYFSSSTIIDSNHEESSDDEVNDDEDTDNEDTDDEGYCQISLFKFNISRTNDKYEASILNTGLKIIGPIAYSKHFNQVFIVTDKYNICVYDTDIKNLVNKFVFNDTIEIIAPIKDKMVVVTSIQIIILNLLDGKNLSKIDSNTNIISYNSNLGVFAYINNNTNVCIYSLESLSITTNINHSTTINHILYSPKSKYFIFCDENSIIYVYSTKDNYSLIKTIDFKKFLKFGVKDFEFMTSKIIVAIDIKGKICIWNIETEQIIQNIDCSEDYNNIYNIQKINGPDYSIHKKISKIIQEKTQSKLSISS</sequence>
<dbReference type="GeneID" id="9925386"/>
<dbReference type="Gene3D" id="3.30.710.10">
    <property type="entry name" value="Potassium Channel Kv1.1, Chain A"/>
    <property type="match status" value="1"/>
</dbReference>
<evidence type="ECO:0000256" key="2">
    <source>
        <dbReference type="SAM" id="MobiDB-lite"/>
    </source>
</evidence>
<evidence type="ECO:0000313" key="4">
    <source>
        <dbReference type="EMBL" id="ADO18815.1"/>
    </source>
</evidence>
<dbReference type="RefSeq" id="YP_003987260.1">
    <property type="nucleotide sequence ID" value="NC_014649.1"/>
</dbReference>
<gene>
    <name evidence="4" type="primary">R731</name>
</gene>
<keyword evidence="7" id="KW-1185">Reference proteome</keyword>
<dbReference type="Pfam" id="PF00651">
    <property type="entry name" value="BTB"/>
    <property type="match status" value="1"/>
</dbReference>
<feature type="compositionally biased region" description="Acidic residues" evidence="2">
    <location>
        <begin position="228"/>
        <end position="246"/>
    </location>
</feature>
<evidence type="ECO:0000313" key="6">
    <source>
        <dbReference type="EMBL" id="AKI81408.1"/>
    </source>
</evidence>
<dbReference type="InterPro" id="IPR011333">
    <property type="entry name" value="SKP1/BTB/POZ_sf"/>
</dbReference>
<dbReference type="CDD" id="cd18186">
    <property type="entry name" value="BTB_POZ_ZBTB_KLHL-like"/>
    <property type="match status" value="1"/>
</dbReference>
<comment type="similarity">
    <text evidence="1">Belongs to the mimivirus BTB/WD family.</text>
</comment>
<evidence type="ECO:0000313" key="5">
    <source>
        <dbReference type="EMBL" id="AKI79518.1"/>
    </source>
</evidence>
<proteinExistence type="inferred from homology"/>
<evidence type="ECO:0000259" key="3">
    <source>
        <dbReference type="PROSITE" id="PS50097"/>
    </source>
</evidence>
<dbReference type="InterPro" id="IPR011047">
    <property type="entry name" value="Quinoprotein_ADH-like_sf"/>
</dbReference>
<dbReference type="InterPro" id="IPR000210">
    <property type="entry name" value="BTB/POZ_dom"/>
</dbReference>
<reference evidence="4 7" key="1">
    <citation type="journal article" date="2011" name="Virol. J.">
        <title>Breaking the 1000-gene barrier for Mimivirus using ultra-deep genome and transcriptome sequencing.</title>
        <authorList>
            <person name="Legendre M."/>
            <person name="Santini S."/>
            <person name="Rico A."/>
            <person name="Abergel C."/>
            <person name="Claverie J.M."/>
        </authorList>
    </citation>
    <scope>NUCLEOTIDE SEQUENCE [LARGE SCALE GENOMIC DNA]</scope>
</reference>
<dbReference type="OrthoDB" id="7868at10239"/>
<evidence type="ECO:0000256" key="1">
    <source>
        <dbReference type="ARBA" id="ARBA00006497"/>
    </source>
</evidence>
<evidence type="ECO:0000313" key="8">
    <source>
        <dbReference type="Proteomes" id="UP000241474"/>
    </source>
</evidence>
<accession>A0A0G2Y1H3</accession>
<evidence type="ECO:0000313" key="7">
    <source>
        <dbReference type="Proteomes" id="UP000201519"/>
    </source>
</evidence>